<dbReference type="SUPFAM" id="SSF51735">
    <property type="entry name" value="NAD(P)-binding Rossmann-fold domains"/>
    <property type="match status" value="1"/>
</dbReference>
<comment type="similarity">
    <text evidence="2 12">Belongs to the pyrroline-5-carboxylate reductase family.</text>
</comment>
<evidence type="ECO:0000313" key="16">
    <source>
        <dbReference type="Proteomes" id="UP000031737"/>
    </source>
</evidence>
<dbReference type="FunFam" id="3.40.50.720:FF:000190">
    <property type="entry name" value="Pyrroline-5-carboxylate reductase"/>
    <property type="match status" value="1"/>
</dbReference>
<evidence type="ECO:0000256" key="5">
    <source>
        <dbReference type="ARBA" id="ARBA00022605"/>
    </source>
</evidence>
<comment type="pathway">
    <text evidence="12">Amino-acid biosynthesis; L-proline biosynthesis; L-proline from L-glutamate 5-semialdehyde: step 1/1.</text>
</comment>
<dbReference type="PANTHER" id="PTHR11645">
    <property type="entry name" value="PYRROLINE-5-CARBOXYLATE REDUCTASE"/>
    <property type="match status" value="1"/>
</dbReference>
<dbReference type="EMBL" id="AUPL01001544">
    <property type="protein sequence ID" value="ESL10718.1"/>
    <property type="molecule type" value="Genomic_DNA"/>
</dbReference>
<dbReference type="EC" id="1.5.1.2" evidence="12"/>
<evidence type="ECO:0000256" key="6">
    <source>
        <dbReference type="ARBA" id="ARBA00022650"/>
    </source>
</evidence>
<dbReference type="InterPro" id="IPR000304">
    <property type="entry name" value="Pyrroline-COOH_reductase"/>
</dbReference>
<keyword evidence="8 12" id="KW-0560">Oxidoreductase</keyword>
<keyword evidence="7 11" id="KW-0521">NADP</keyword>
<accession>A0A061J5K3</accession>
<evidence type="ECO:0000256" key="1">
    <source>
        <dbReference type="ARBA" id="ARBA00004496"/>
    </source>
</evidence>
<evidence type="ECO:0000256" key="12">
    <source>
        <dbReference type="RuleBase" id="RU003903"/>
    </source>
</evidence>
<dbReference type="Gene3D" id="3.40.50.720">
    <property type="entry name" value="NAD(P)-binding Rossmann-like Domain"/>
    <property type="match status" value="1"/>
</dbReference>
<evidence type="ECO:0000256" key="7">
    <source>
        <dbReference type="ARBA" id="ARBA00022857"/>
    </source>
</evidence>
<organism evidence="15 16">
    <name type="scientific">Trypanosoma rangeli SC58</name>
    <dbReference type="NCBI Taxonomy" id="429131"/>
    <lineage>
        <taxon>Eukaryota</taxon>
        <taxon>Discoba</taxon>
        <taxon>Euglenozoa</taxon>
        <taxon>Kinetoplastea</taxon>
        <taxon>Metakinetoplastina</taxon>
        <taxon>Trypanosomatida</taxon>
        <taxon>Trypanosomatidae</taxon>
        <taxon>Trypanosoma</taxon>
        <taxon>Herpetosoma</taxon>
    </lineage>
</organism>
<name>A0A061J5K3_TRYRA</name>
<dbReference type="InterPro" id="IPR036291">
    <property type="entry name" value="NAD(P)-bd_dom_sf"/>
</dbReference>
<dbReference type="Gene3D" id="1.10.3730.10">
    <property type="entry name" value="ProC C-terminal domain-like"/>
    <property type="match status" value="1"/>
</dbReference>
<dbReference type="Pfam" id="PF14748">
    <property type="entry name" value="P5CR_dimer"/>
    <property type="match status" value="1"/>
</dbReference>
<proteinExistence type="inferred from homology"/>
<dbReference type="GO" id="GO:0004735">
    <property type="term" value="F:pyrroline-5-carboxylate reductase activity"/>
    <property type="evidence" value="ECO:0007669"/>
    <property type="project" value="UniProtKB-EC"/>
</dbReference>
<dbReference type="SUPFAM" id="SSF48179">
    <property type="entry name" value="6-phosphogluconate dehydrogenase C-terminal domain-like"/>
    <property type="match status" value="1"/>
</dbReference>
<dbReference type="VEuPathDB" id="TriTrypDB:TRSC58_01544"/>
<keyword evidence="4" id="KW-0963">Cytoplasm</keyword>
<dbReference type="InterPro" id="IPR028939">
    <property type="entry name" value="P5C_Rdtase_cat_N"/>
</dbReference>
<dbReference type="HAMAP" id="MF_01925">
    <property type="entry name" value="P5C_reductase"/>
    <property type="match status" value="1"/>
</dbReference>
<evidence type="ECO:0000256" key="9">
    <source>
        <dbReference type="ARBA" id="ARBA00050547"/>
    </source>
</evidence>
<evidence type="ECO:0000256" key="3">
    <source>
        <dbReference type="ARBA" id="ARBA00021413"/>
    </source>
</evidence>
<comment type="catalytic activity">
    <reaction evidence="10 12">
        <text>L-proline + NADP(+) = (S)-1-pyrroline-5-carboxylate + NADPH + 2 H(+)</text>
        <dbReference type="Rhea" id="RHEA:14109"/>
        <dbReference type="ChEBI" id="CHEBI:15378"/>
        <dbReference type="ChEBI" id="CHEBI:17388"/>
        <dbReference type="ChEBI" id="CHEBI:57783"/>
        <dbReference type="ChEBI" id="CHEBI:58349"/>
        <dbReference type="ChEBI" id="CHEBI:60039"/>
        <dbReference type="EC" id="1.5.1.2"/>
    </reaction>
</comment>
<feature type="binding site" evidence="11">
    <location>
        <begin position="6"/>
        <end position="11"/>
    </location>
    <ligand>
        <name>NADP(+)</name>
        <dbReference type="ChEBI" id="CHEBI:58349"/>
    </ligand>
</feature>
<dbReference type="PIRSF" id="PIRSF000193">
    <property type="entry name" value="Pyrrol-5-carb_rd"/>
    <property type="match status" value="1"/>
</dbReference>
<evidence type="ECO:0000256" key="8">
    <source>
        <dbReference type="ARBA" id="ARBA00023002"/>
    </source>
</evidence>
<dbReference type="AlphaFoldDB" id="A0A061J5K3"/>
<keyword evidence="6 12" id="KW-0641">Proline biosynthesis</keyword>
<gene>
    <name evidence="15" type="ORF">TRSC58_01544</name>
</gene>
<evidence type="ECO:0000256" key="4">
    <source>
        <dbReference type="ARBA" id="ARBA00022490"/>
    </source>
</evidence>
<sequence>MKIGIIGCGNMCECILAGLVSSKEYSPDSIYVFNRTAATVKRLCQQYGVQPGKDALDVAKKSDIIMLGVKPYAVCSVVEMIRDAVTEDKIVLSIAAAITIALIEKALVHRRKVVRVMPNVPVRVGAGATSVTPNTLMTPEDTELILKMFRTVGTAVQVEESHIHAVVAVAGSAPAYVFMFMEAMGDAAVHEGLSRDKAYAFAAQTVMGAAKMLQEGGGVSPAQLKDMVCSPGGTTIEAVRALEKGGMRSAVIEAMIACADRSKELEAKLN</sequence>
<dbReference type="InterPro" id="IPR053790">
    <property type="entry name" value="P5CR-like_CS"/>
</dbReference>
<dbReference type="PROSITE" id="PS00521">
    <property type="entry name" value="P5CR"/>
    <property type="match status" value="1"/>
</dbReference>
<comment type="catalytic activity">
    <reaction evidence="9">
        <text>L-proline + NAD(+) = (S)-1-pyrroline-5-carboxylate + NADH + 2 H(+)</text>
        <dbReference type="Rhea" id="RHEA:14105"/>
        <dbReference type="ChEBI" id="CHEBI:15378"/>
        <dbReference type="ChEBI" id="CHEBI:17388"/>
        <dbReference type="ChEBI" id="CHEBI:57540"/>
        <dbReference type="ChEBI" id="CHEBI:57945"/>
        <dbReference type="ChEBI" id="CHEBI:60039"/>
        <dbReference type="EC" id="1.5.1.2"/>
    </reaction>
</comment>
<evidence type="ECO:0000256" key="11">
    <source>
        <dbReference type="PIRSR" id="PIRSR000193-1"/>
    </source>
</evidence>
<evidence type="ECO:0000313" key="15">
    <source>
        <dbReference type="EMBL" id="ESL10718.1"/>
    </source>
</evidence>
<keyword evidence="5 12" id="KW-0028">Amino-acid biosynthesis</keyword>
<dbReference type="FunFam" id="1.10.3730.10:FF:000001">
    <property type="entry name" value="Pyrroline-5-carboxylate reductase"/>
    <property type="match status" value="1"/>
</dbReference>
<evidence type="ECO:0000259" key="13">
    <source>
        <dbReference type="Pfam" id="PF03807"/>
    </source>
</evidence>
<evidence type="ECO:0000259" key="14">
    <source>
        <dbReference type="Pfam" id="PF14748"/>
    </source>
</evidence>
<protein>
    <recommendedName>
        <fullName evidence="3 12">Pyrroline-5-carboxylate reductase</fullName>
        <ecNumber evidence="12">1.5.1.2</ecNumber>
    </recommendedName>
</protein>
<dbReference type="Pfam" id="PF03807">
    <property type="entry name" value="F420_oxidored"/>
    <property type="match status" value="1"/>
</dbReference>
<reference evidence="15 16" key="1">
    <citation type="submission" date="2013-07" db="EMBL/GenBank/DDBJ databases">
        <authorList>
            <person name="Stoco P.H."/>
            <person name="Wagner G."/>
            <person name="Gerber A."/>
            <person name="Zaha A."/>
            <person name="Thompson C."/>
            <person name="Bartholomeu D.C."/>
            <person name="Luckemeyer D.D."/>
            <person name="Bahia D."/>
            <person name="Loreto E."/>
            <person name="Prestes E.B."/>
            <person name="Lima F.M."/>
            <person name="Rodrigues-Luiz G."/>
            <person name="Vallejo G.A."/>
            <person name="Filho J.F."/>
            <person name="Monteiro K.M."/>
            <person name="Tyler K.M."/>
            <person name="de Almeida L.G."/>
            <person name="Ortiz M.F."/>
            <person name="Siervo M.A."/>
            <person name="de Moraes M.H."/>
            <person name="Cunha O.L."/>
            <person name="Mendonca-Neto R."/>
            <person name="Silva R."/>
            <person name="Teixeira S.M."/>
            <person name="Murta S.M."/>
            <person name="Sincero T.C."/>
            <person name="Mendes T.A."/>
            <person name="Urmenyi T.P."/>
            <person name="Silva V.G."/>
            <person name="da Rocha W.D."/>
            <person name="Andersson B."/>
            <person name="Romanha A.J."/>
            <person name="Steindel M."/>
            <person name="de Vasconcelos A.T."/>
            <person name="Grisard E.C."/>
        </authorList>
    </citation>
    <scope>NUCLEOTIDE SEQUENCE [LARGE SCALE GENOMIC DNA]</scope>
    <source>
        <strain evidence="15 16">SC58</strain>
    </source>
</reference>
<dbReference type="UniPathway" id="UPA00098">
    <property type="reaction ID" value="UER00361"/>
</dbReference>
<dbReference type="InterPro" id="IPR029036">
    <property type="entry name" value="P5CR_dimer"/>
</dbReference>
<comment type="caution">
    <text evidence="15">The sequence shown here is derived from an EMBL/GenBank/DDBJ whole genome shotgun (WGS) entry which is preliminary data.</text>
</comment>
<dbReference type="OrthoDB" id="10263291at2759"/>
<dbReference type="GO" id="GO:0005737">
    <property type="term" value="C:cytoplasm"/>
    <property type="evidence" value="ECO:0007669"/>
    <property type="project" value="UniProtKB-SubCell"/>
</dbReference>
<evidence type="ECO:0000256" key="10">
    <source>
        <dbReference type="ARBA" id="ARBA00052690"/>
    </source>
</evidence>
<dbReference type="PANTHER" id="PTHR11645:SF0">
    <property type="entry name" value="PYRROLINE-5-CARBOXYLATE REDUCTASE 3"/>
    <property type="match status" value="1"/>
</dbReference>
<comment type="subcellular location">
    <subcellularLocation>
        <location evidence="1">Cytoplasm</location>
    </subcellularLocation>
</comment>
<evidence type="ECO:0000256" key="2">
    <source>
        <dbReference type="ARBA" id="ARBA00005525"/>
    </source>
</evidence>
<dbReference type="NCBIfam" id="TIGR00112">
    <property type="entry name" value="proC"/>
    <property type="match status" value="1"/>
</dbReference>
<feature type="domain" description="Pyrroline-5-carboxylate reductase catalytic N-terminal" evidence="13">
    <location>
        <begin position="2"/>
        <end position="96"/>
    </location>
</feature>
<dbReference type="InterPro" id="IPR008927">
    <property type="entry name" value="6-PGluconate_DH-like_C_sf"/>
</dbReference>
<feature type="domain" description="Pyrroline-5-carboxylate reductase dimerisation" evidence="14">
    <location>
        <begin position="160"/>
        <end position="265"/>
    </location>
</feature>
<dbReference type="Proteomes" id="UP000031737">
    <property type="component" value="Unassembled WGS sequence"/>
</dbReference>
<dbReference type="GO" id="GO:0055129">
    <property type="term" value="P:L-proline biosynthetic process"/>
    <property type="evidence" value="ECO:0007669"/>
    <property type="project" value="UniProtKB-UniPathway"/>
</dbReference>
<keyword evidence="16" id="KW-1185">Reference proteome</keyword>